<dbReference type="PANTHER" id="PTHR45138">
    <property type="entry name" value="REGULATORY COMPONENTS OF SENSORY TRANSDUCTION SYSTEM"/>
    <property type="match status" value="1"/>
</dbReference>
<sequence>MNQELLLNFCLLVTLSYLLSVTYRSWTEPRCGRPMLLRLAFKAVMALILLSFPAHLQTGVIIDLRTVPVVMATLRYGPGAGLLVALPVLLYRAVLGGVGVPVAVISLLSVIVVVSVLRRRWHLAEAAGDVPRTLALAATMFAPNLLSLPLLTSSLTLFNQIYLPLLTLNLAGFFTANSIVQSRLRLLRLTASFREQAHQDQLSGLANRRQFDRDICRAGPGDLLLMIDIDHFKSVNDTYGHAEGDRVLVGVGQALQSALRQHDVAYRYGGEEFTAIVRRVSGRPQDVAERIRRHLAAQRFANLGDRGITVSVGVSACGEVTAAETVQRADEALYAAKRAGRNRVQVWASALESGSQHEEVVPADRIQRESAP</sequence>
<dbReference type="Proteomes" id="UP000661918">
    <property type="component" value="Unassembled WGS sequence"/>
</dbReference>
<name>A0ABQ2GJV5_9DEIO</name>
<dbReference type="RefSeq" id="WP_188900858.1">
    <property type="nucleotide sequence ID" value="NZ_BMOM01000002.1"/>
</dbReference>
<evidence type="ECO:0000256" key="4">
    <source>
        <dbReference type="ARBA" id="ARBA00022989"/>
    </source>
</evidence>
<dbReference type="Pfam" id="PF07694">
    <property type="entry name" value="5TM-5TMR_LYT"/>
    <property type="match status" value="1"/>
</dbReference>
<dbReference type="PROSITE" id="PS50887">
    <property type="entry name" value="GGDEF"/>
    <property type="match status" value="1"/>
</dbReference>
<dbReference type="NCBIfam" id="TIGR00254">
    <property type="entry name" value="GGDEF"/>
    <property type="match status" value="1"/>
</dbReference>
<dbReference type="SMART" id="SM00267">
    <property type="entry name" value="GGDEF"/>
    <property type="match status" value="1"/>
</dbReference>
<keyword evidence="3 6" id="KW-0812">Transmembrane</keyword>
<dbReference type="Gene3D" id="3.30.70.270">
    <property type="match status" value="1"/>
</dbReference>
<proteinExistence type="predicted"/>
<dbReference type="SUPFAM" id="SSF55073">
    <property type="entry name" value="Nucleotide cyclase"/>
    <property type="match status" value="1"/>
</dbReference>
<evidence type="ECO:0000256" key="1">
    <source>
        <dbReference type="ARBA" id="ARBA00004651"/>
    </source>
</evidence>
<accession>A0ABQ2GJV5</accession>
<dbReference type="InterPro" id="IPR011620">
    <property type="entry name" value="Sig_transdc_His_kinase_LytS_TM"/>
</dbReference>
<organism evidence="8 9">
    <name type="scientific">Deinococcus aerophilus</name>
    <dbReference type="NCBI Taxonomy" id="522488"/>
    <lineage>
        <taxon>Bacteria</taxon>
        <taxon>Thermotogati</taxon>
        <taxon>Deinococcota</taxon>
        <taxon>Deinococci</taxon>
        <taxon>Deinococcales</taxon>
        <taxon>Deinococcaceae</taxon>
        <taxon>Deinococcus</taxon>
    </lineage>
</organism>
<dbReference type="InterPro" id="IPR000160">
    <property type="entry name" value="GGDEF_dom"/>
</dbReference>
<reference evidence="9" key="1">
    <citation type="journal article" date="2019" name="Int. J. Syst. Evol. Microbiol.">
        <title>The Global Catalogue of Microorganisms (GCM) 10K type strain sequencing project: providing services to taxonomists for standard genome sequencing and annotation.</title>
        <authorList>
            <consortium name="The Broad Institute Genomics Platform"/>
            <consortium name="The Broad Institute Genome Sequencing Center for Infectious Disease"/>
            <person name="Wu L."/>
            <person name="Ma J."/>
        </authorList>
    </citation>
    <scope>NUCLEOTIDE SEQUENCE [LARGE SCALE GENOMIC DNA]</scope>
    <source>
        <strain evidence="9">JCM 15443</strain>
    </source>
</reference>
<evidence type="ECO:0000313" key="9">
    <source>
        <dbReference type="Proteomes" id="UP000661918"/>
    </source>
</evidence>
<feature type="transmembrane region" description="Helical" evidence="6">
    <location>
        <begin position="35"/>
        <end position="56"/>
    </location>
</feature>
<feature type="transmembrane region" description="Helical" evidence="6">
    <location>
        <begin position="89"/>
        <end position="114"/>
    </location>
</feature>
<feature type="domain" description="GGDEF" evidence="7">
    <location>
        <begin position="220"/>
        <end position="349"/>
    </location>
</feature>
<comment type="subcellular location">
    <subcellularLocation>
        <location evidence="1">Cell membrane</location>
        <topology evidence="1">Multi-pass membrane protein</topology>
    </subcellularLocation>
</comment>
<dbReference type="InterPro" id="IPR050469">
    <property type="entry name" value="Diguanylate_Cyclase"/>
</dbReference>
<dbReference type="CDD" id="cd01949">
    <property type="entry name" value="GGDEF"/>
    <property type="match status" value="1"/>
</dbReference>
<evidence type="ECO:0000256" key="6">
    <source>
        <dbReference type="SAM" id="Phobius"/>
    </source>
</evidence>
<evidence type="ECO:0000256" key="3">
    <source>
        <dbReference type="ARBA" id="ARBA00022692"/>
    </source>
</evidence>
<keyword evidence="2" id="KW-1003">Cell membrane</keyword>
<dbReference type="InterPro" id="IPR043128">
    <property type="entry name" value="Rev_trsase/Diguanyl_cyclase"/>
</dbReference>
<keyword evidence="5 6" id="KW-0472">Membrane</keyword>
<evidence type="ECO:0000313" key="8">
    <source>
        <dbReference type="EMBL" id="GGL98872.1"/>
    </source>
</evidence>
<protein>
    <submittedName>
        <fullName evidence="8">GGDEF domain-containing protein</fullName>
    </submittedName>
</protein>
<dbReference type="Pfam" id="PF00990">
    <property type="entry name" value="GGDEF"/>
    <property type="match status" value="1"/>
</dbReference>
<keyword evidence="9" id="KW-1185">Reference proteome</keyword>
<comment type="caution">
    <text evidence="8">The sequence shown here is derived from an EMBL/GenBank/DDBJ whole genome shotgun (WGS) entry which is preliminary data.</text>
</comment>
<dbReference type="EMBL" id="BMOM01000002">
    <property type="protein sequence ID" value="GGL98872.1"/>
    <property type="molecule type" value="Genomic_DNA"/>
</dbReference>
<keyword evidence="4 6" id="KW-1133">Transmembrane helix</keyword>
<evidence type="ECO:0000259" key="7">
    <source>
        <dbReference type="PROSITE" id="PS50887"/>
    </source>
</evidence>
<dbReference type="InterPro" id="IPR029787">
    <property type="entry name" value="Nucleotide_cyclase"/>
</dbReference>
<gene>
    <name evidence="8" type="ORF">GCM10010841_04180</name>
</gene>
<feature type="transmembrane region" description="Helical" evidence="6">
    <location>
        <begin position="134"/>
        <end position="155"/>
    </location>
</feature>
<evidence type="ECO:0000256" key="5">
    <source>
        <dbReference type="ARBA" id="ARBA00023136"/>
    </source>
</evidence>
<evidence type="ECO:0000256" key="2">
    <source>
        <dbReference type="ARBA" id="ARBA00022475"/>
    </source>
</evidence>
<feature type="transmembrane region" description="Helical" evidence="6">
    <location>
        <begin position="6"/>
        <end position="23"/>
    </location>
</feature>
<feature type="transmembrane region" description="Helical" evidence="6">
    <location>
        <begin position="161"/>
        <end position="180"/>
    </location>
</feature>
<dbReference type="PANTHER" id="PTHR45138:SF9">
    <property type="entry name" value="DIGUANYLATE CYCLASE DGCM-RELATED"/>
    <property type="match status" value="1"/>
</dbReference>